<keyword evidence="3 6" id="KW-0547">Nucleotide-binding</keyword>
<organism evidence="9 10">
    <name type="scientific">Tieghemiomyces parasiticus</name>
    <dbReference type="NCBI Taxonomy" id="78921"/>
    <lineage>
        <taxon>Eukaryota</taxon>
        <taxon>Fungi</taxon>
        <taxon>Fungi incertae sedis</taxon>
        <taxon>Zoopagomycota</taxon>
        <taxon>Kickxellomycotina</taxon>
        <taxon>Dimargaritomycetes</taxon>
        <taxon>Dimargaritales</taxon>
        <taxon>Dimargaritaceae</taxon>
        <taxon>Tieghemiomyces</taxon>
    </lineage>
</organism>
<keyword evidence="5" id="KW-0460">Magnesium</keyword>
<keyword evidence="10" id="KW-1185">Reference proteome</keyword>
<dbReference type="GO" id="GO:0016887">
    <property type="term" value="F:ATP hydrolysis activity"/>
    <property type="evidence" value="ECO:0007669"/>
    <property type="project" value="UniProtKB-UniRule"/>
</dbReference>
<feature type="binding site" evidence="6">
    <location>
        <begin position="97"/>
        <end position="102"/>
    </location>
    <ligand>
        <name>ATP</name>
        <dbReference type="ChEBI" id="CHEBI:30616"/>
    </ligand>
</feature>
<dbReference type="FunFam" id="1.10.150.300:FF:000001">
    <property type="entry name" value="Ribosome-binding ATPase YchF"/>
    <property type="match status" value="1"/>
</dbReference>
<dbReference type="FunFam" id="3.10.20.30:FF:000029">
    <property type="entry name" value="Obg-like ATPase 1"/>
    <property type="match status" value="1"/>
</dbReference>
<dbReference type="Pfam" id="PF01926">
    <property type="entry name" value="MMR_HSR1"/>
    <property type="match status" value="1"/>
</dbReference>
<dbReference type="Proteomes" id="UP001150569">
    <property type="component" value="Unassembled WGS sequence"/>
</dbReference>
<evidence type="ECO:0000256" key="1">
    <source>
        <dbReference type="ARBA" id="ARBA00001946"/>
    </source>
</evidence>
<protein>
    <recommendedName>
        <fullName evidence="6">Obg-like ATPase 1</fullName>
    </recommendedName>
</protein>
<comment type="caution">
    <text evidence="9">The sequence shown here is derived from an EMBL/GenBank/DDBJ whole genome shotgun (WGS) entry which is preliminary data.</text>
</comment>
<dbReference type="SUPFAM" id="SSF52540">
    <property type="entry name" value="P-loop containing nucleoside triphosphate hydrolases"/>
    <property type="match status" value="1"/>
</dbReference>
<comment type="cofactor">
    <cofactor evidence="1">
        <name>Mg(2+)</name>
        <dbReference type="ChEBI" id="CHEBI:18420"/>
    </cofactor>
</comment>
<dbReference type="InterPro" id="IPR004396">
    <property type="entry name" value="ATPase_YchF/OLA1"/>
</dbReference>
<evidence type="ECO:0000256" key="2">
    <source>
        <dbReference type="ARBA" id="ARBA00022723"/>
    </source>
</evidence>
<comment type="function">
    <text evidence="6">Hydrolyzes ATP, and can also hydrolyze GTP with lower efficiency. Has lower affinity for GTP.</text>
</comment>
<evidence type="ECO:0000313" key="10">
    <source>
        <dbReference type="Proteomes" id="UP001150569"/>
    </source>
</evidence>
<dbReference type="CDD" id="cd01900">
    <property type="entry name" value="YchF"/>
    <property type="match status" value="1"/>
</dbReference>
<evidence type="ECO:0000259" key="8">
    <source>
        <dbReference type="PROSITE" id="PS51880"/>
    </source>
</evidence>
<feature type="binding site" evidence="6">
    <location>
        <position position="300"/>
    </location>
    <ligand>
        <name>ATP</name>
        <dbReference type="ChEBI" id="CHEBI:30616"/>
    </ligand>
</feature>
<dbReference type="InterPro" id="IPR012676">
    <property type="entry name" value="TGS-like"/>
</dbReference>
<evidence type="ECO:0000256" key="4">
    <source>
        <dbReference type="ARBA" id="ARBA00022840"/>
    </source>
</evidence>
<gene>
    <name evidence="9" type="primary">OLA1_2</name>
    <name evidence="9" type="ORF">IWQ60_002904</name>
</gene>
<keyword evidence="6" id="KW-0963">Cytoplasm</keyword>
<dbReference type="PANTHER" id="PTHR23305">
    <property type="entry name" value="OBG GTPASE FAMILY"/>
    <property type="match status" value="1"/>
</dbReference>
<dbReference type="Gene3D" id="3.10.20.30">
    <property type="match status" value="1"/>
</dbReference>
<dbReference type="InterPro" id="IPR027417">
    <property type="entry name" value="P-loop_NTPase"/>
</dbReference>
<dbReference type="PROSITE" id="PS51710">
    <property type="entry name" value="G_OBG"/>
    <property type="match status" value="1"/>
</dbReference>
<reference evidence="9" key="1">
    <citation type="submission" date="2022-07" db="EMBL/GenBank/DDBJ databases">
        <title>Phylogenomic reconstructions and comparative analyses of Kickxellomycotina fungi.</title>
        <authorList>
            <person name="Reynolds N.K."/>
            <person name="Stajich J.E."/>
            <person name="Barry K."/>
            <person name="Grigoriev I.V."/>
            <person name="Crous P."/>
            <person name="Smith M.E."/>
        </authorList>
    </citation>
    <scope>NUCLEOTIDE SEQUENCE</scope>
    <source>
        <strain evidence="9">RSA 861</strain>
    </source>
</reference>
<dbReference type="EMBL" id="JANBPT010000116">
    <property type="protein sequence ID" value="KAJ1927481.1"/>
    <property type="molecule type" value="Genomic_DNA"/>
</dbReference>
<evidence type="ECO:0000256" key="3">
    <source>
        <dbReference type="ARBA" id="ARBA00022741"/>
    </source>
</evidence>
<evidence type="ECO:0000256" key="5">
    <source>
        <dbReference type="ARBA" id="ARBA00022842"/>
    </source>
</evidence>
<dbReference type="InterPro" id="IPR013029">
    <property type="entry name" value="YchF_C"/>
</dbReference>
<dbReference type="InterPro" id="IPR004095">
    <property type="entry name" value="TGS"/>
</dbReference>
<dbReference type="GO" id="GO:0005524">
    <property type="term" value="F:ATP binding"/>
    <property type="evidence" value="ECO:0007669"/>
    <property type="project" value="UniProtKB-UniRule"/>
</dbReference>
<keyword evidence="2" id="KW-0479">Metal-binding</keyword>
<dbReference type="CDD" id="cd04867">
    <property type="entry name" value="TGS_YchF_OLA1"/>
    <property type="match status" value="1"/>
</dbReference>
<dbReference type="PRINTS" id="PR00326">
    <property type="entry name" value="GTP1OBG"/>
</dbReference>
<keyword evidence="4 6" id="KW-0067">ATP-binding</keyword>
<dbReference type="GO" id="GO:0005737">
    <property type="term" value="C:cytoplasm"/>
    <property type="evidence" value="ECO:0007669"/>
    <property type="project" value="UniProtKB-SubCell"/>
</dbReference>
<feature type="domain" description="OBG-type G" evidence="7">
    <location>
        <begin position="88"/>
        <end position="352"/>
    </location>
</feature>
<dbReference type="PANTHER" id="PTHR23305:SF11">
    <property type="entry name" value="OBG-LIKE ATPASE 1"/>
    <property type="match status" value="1"/>
</dbReference>
<keyword evidence="6" id="KW-0378">Hydrolase</keyword>
<comment type="similarity">
    <text evidence="6">Belongs to the TRAFAC class OBG-HflX-like GTPase superfamily. OBG GTPase family. YchF/OLA1 subfamily.</text>
</comment>
<dbReference type="GO" id="GO:0046872">
    <property type="term" value="F:metal ion binding"/>
    <property type="evidence" value="ECO:0007669"/>
    <property type="project" value="UniProtKB-KW"/>
</dbReference>
<dbReference type="InterPro" id="IPR006073">
    <property type="entry name" value="GTP-bd"/>
</dbReference>
<comment type="subcellular location">
    <subcellularLocation>
        <location evidence="6">Cytoplasm</location>
    </subcellularLocation>
</comment>
<dbReference type="GO" id="GO:0043023">
    <property type="term" value="F:ribosomal large subunit binding"/>
    <property type="evidence" value="ECO:0007669"/>
    <property type="project" value="UniProtKB-UniRule"/>
</dbReference>
<dbReference type="NCBIfam" id="TIGR00092">
    <property type="entry name" value="redox-regulated ATPase YchF"/>
    <property type="match status" value="1"/>
</dbReference>
<dbReference type="HAMAP" id="MF_00944">
    <property type="entry name" value="YchF_OLA1_ATPase"/>
    <property type="match status" value="1"/>
</dbReference>
<dbReference type="InterPro" id="IPR023192">
    <property type="entry name" value="TGS-like_dom_sf"/>
</dbReference>
<accession>A0A9W8ADY3</accession>
<evidence type="ECO:0000256" key="6">
    <source>
        <dbReference type="HAMAP-Rule" id="MF_03167"/>
    </source>
</evidence>
<evidence type="ECO:0000259" key="7">
    <source>
        <dbReference type="PROSITE" id="PS51710"/>
    </source>
</evidence>
<dbReference type="InterPro" id="IPR041706">
    <property type="entry name" value="YchF_N"/>
</dbReference>
<dbReference type="Gene3D" id="3.40.50.300">
    <property type="entry name" value="P-loop containing nucleotide triphosphate hydrolases"/>
    <property type="match status" value="1"/>
</dbReference>
<dbReference type="SUPFAM" id="SSF81271">
    <property type="entry name" value="TGS-like"/>
    <property type="match status" value="1"/>
</dbReference>
<evidence type="ECO:0000313" key="9">
    <source>
        <dbReference type="EMBL" id="KAJ1927481.1"/>
    </source>
</evidence>
<dbReference type="InterPro" id="IPR031167">
    <property type="entry name" value="G_OBG"/>
</dbReference>
<name>A0A9W8ADY3_9FUNG</name>
<sequence>MSFRLITSPTRFVSVTSFRRSRIVARLPSPFPLIPLFSPSALRRPAIRPFSITPSLAAKKKSTSNAKMPPKKQVKDEKVLLGRPSNNLKIGVVGLPNVGKSTFFNTLTNSTSAAENYPFCTIDPEESRVAVPDARFDWLCEHFKPASKVPAFLTVIDIAGLVKGASSGEGLGNAFLSHVRSVDAIFHMVRAFDEPDVVHVEGEVNPTRDMEIIHQELRLKDIDFLTKHIELNAKAAGRQGSNATPADKAKKEELEVAQKVLDWVSSDKDVRKGEWSNKEVEVINRLLLLTAKPVIYLVNLSKKDYIRKKNKHLLAIKEWINQNNPGDLLIPFSGVFESELVEMEPAAREEELKKLGTVSGLPKIIVAGYQALQLIYFFTGGPDEVRAWTIRRLTKAPQAAGTIHTDFERGFIMAEVMRYNDLVEAGSESGVKAAGKYLMKGKDYVVDDGDIIFFKFNVTANPKK</sequence>
<dbReference type="PROSITE" id="PS51880">
    <property type="entry name" value="TGS"/>
    <property type="match status" value="1"/>
</dbReference>
<comment type="subunit">
    <text evidence="6">Monomer.</text>
</comment>
<dbReference type="Gene3D" id="1.10.150.300">
    <property type="entry name" value="TGS-like domain"/>
    <property type="match status" value="1"/>
</dbReference>
<dbReference type="AlphaFoldDB" id="A0A9W8ADY3"/>
<dbReference type="InterPro" id="IPR012675">
    <property type="entry name" value="Beta-grasp_dom_sf"/>
</dbReference>
<dbReference type="GO" id="GO:0005525">
    <property type="term" value="F:GTP binding"/>
    <property type="evidence" value="ECO:0007669"/>
    <property type="project" value="InterPro"/>
</dbReference>
<proteinExistence type="inferred from homology"/>
<dbReference type="Pfam" id="PF06071">
    <property type="entry name" value="YchF-GTPase_C"/>
    <property type="match status" value="1"/>
</dbReference>
<dbReference type="OrthoDB" id="424823at2759"/>
<feature type="domain" description="TGS" evidence="8">
    <location>
        <begin position="373"/>
        <end position="456"/>
    </location>
</feature>